<evidence type="ECO:0000313" key="1">
    <source>
        <dbReference type="EMBL" id="OPH61748.1"/>
    </source>
</evidence>
<evidence type="ECO:0000313" key="2">
    <source>
        <dbReference type="Proteomes" id="UP000190626"/>
    </source>
</evidence>
<dbReference type="GO" id="GO:0008270">
    <property type="term" value="F:zinc ion binding"/>
    <property type="evidence" value="ECO:0007669"/>
    <property type="project" value="InterPro"/>
</dbReference>
<reference evidence="2" key="1">
    <citation type="submission" date="2016-07" db="EMBL/GenBank/DDBJ databases">
        <authorList>
            <person name="Florea S."/>
            <person name="Webb J.S."/>
            <person name="Jaromczyk J."/>
            <person name="Schardl C.L."/>
        </authorList>
    </citation>
    <scope>NUCLEOTIDE SEQUENCE [LARGE SCALE GENOMIC DNA]</scope>
    <source>
        <strain evidence="2">CY1</strain>
    </source>
</reference>
<dbReference type="Proteomes" id="UP000190626">
    <property type="component" value="Unassembled WGS sequence"/>
</dbReference>
<comment type="caution">
    <text evidence="1">The sequence shown here is derived from an EMBL/GenBank/DDBJ whole genome shotgun (WGS) entry which is preliminary data.</text>
</comment>
<dbReference type="GO" id="GO:0006260">
    <property type="term" value="P:DNA replication"/>
    <property type="evidence" value="ECO:0007669"/>
    <property type="project" value="InterPro"/>
</dbReference>
<dbReference type="RefSeq" id="WP_079408744.1">
    <property type="nucleotide sequence ID" value="NZ_MBTG01000001.1"/>
</dbReference>
<accession>A0A1V4HSJ0</accession>
<dbReference type="AlphaFoldDB" id="A0A1V4HSJ0"/>
<dbReference type="STRING" id="1469647.BC351_00460"/>
<dbReference type="Gene3D" id="3.90.580.10">
    <property type="entry name" value="Zinc finger, CHC2-type domain"/>
    <property type="match status" value="1"/>
</dbReference>
<gene>
    <name evidence="1" type="ORF">BC351_00460</name>
</gene>
<keyword evidence="2" id="KW-1185">Reference proteome</keyword>
<sequence length="616" mass="72871">MELLLDIVEYKSKPSKEEVRKINYRILNHPNKVTVQQLANEILKGKTFIPALINKKVNGKLRRSINCWSSQEVICLDFDDGMTIENALIEFKDNAAFIYKTFNHTDKHHKFRVVFILDRVITNYNDFSNIMNELLSRYPMADRSCSDGSRMFYGGTEIMPINYNNRLEVSNYVDKDKNNYNGDNVSTLVLDLKHFTPYMDTLSPLDVNKPVKSSNLTYIRRMDLDSLHSVLNPNELRVHTHEEVYDYVKKQNLSDFLGVTSGGYFSCIFHNDVTPSANIFQNSDTGHYMYKCFSTDCTFKFGTIMKCVERLLKCDKVSALRFLRKVYKVNYHETDWQKEQKEIIEENMRYVRSDDFKHEYPVQYKLMKPYLENLHTFLSLAKDNLPPEQYKEDQKLPLFYTTMKQFANLCSQKDPRRLVDRIGLFAFMCYLYKLKEDEVPKHLLKKAKFELVKNKKRDVMNMHSFFMIESFSEEVMTRAEGYAQSFYDNHLTMSAWGWELLYRTFGEEEANRVYPQLKKKKITELSHNSAYEIDKAIRDFIAQRGWATEREVLDYVELEVKVDTYKNRQMKRMIGELLEKYGLKRKKLNNKLKEALSIPDLLNEDGNMCYPVIIYK</sequence>
<dbReference type="OrthoDB" id="581132at2"/>
<dbReference type="SUPFAM" id="SSF57783">
    <property type="entry name" value="Zinc beta-ribbon"/>
    <property type="match status" value="1"/>
</dbReference>
<proteinExistence type="predicted"/>
<name>A0A1V4HSJ0_9BACL</name>
<dbReference type="EMBL" id="MBTG01000001">
    <property type="protein sequence ID" value="OPH61748.1"/>
    <property type="molecule type" value="Genomic_DNA"/>
</dbReference>
<organism evidence="1 2">
    <name type="scientific">Paenibacillus ferrarius</name>
    <dbReference type="NCBI Taxonomy" id="1469647"/>
    <lineage>
        <taxon>Bacteria</taxon>
        <taxon>Bacillati</taxon>
        <taxon>Bacillota</taxon>
        <taxon>Bacilli</taxon>
        <taxon>Bacillales</taxon>
        <taxon>Paenibacillaceae</taxon>
        <taxon>Paenibacillus</taxon>
    </lineage>
</organism>
<dbReference type="InterPro" id="IPR036977">
    <property type="entry name" value="DNA_primase_Znf_CHC2"/>
</dbReference>
<protein>
    <submittedName>
        <fullName evidence="1">Uncharacterized protein</fullName>
    </submittedName>
</protein>
<dbReference type="GO" id="GO:0003677">
    <property type="term" value="F:DNA binding"/>
    <property type="evidence" value="ECO:0007669"/>
    <property type="project" value="InterPro"/>
</dbReference>